<dbReference type="EMBL" id="LAZR01053312">
    <property type="protein sequence ID" value="KKK81024.1"/>
    <property type="molecule type" value="Genomic_DNA"/>
</dbReference>
<organism evidence="1">
    <name type="scientific">marine sediment metagenome</name>
    <dbReference type="NCBI Taxonomy" id="412755"/>
    <lineage>
        <taxon>unclassified sequences</taxon>
        <taxon>metagenomes</taxon>
        <taxon>ecological metagenomes</taxon>
    </lineage>
</organism>
<dbReference type="AlphaFoldDB" id="A0A0F9ARF0"/>
<name>A0A0F9ARF0_9ZZZZ</name>
<proteinExistence type="predicted"/>
<reference evidence="1" key="1">
    <citation type="journal article" date="2015" name="Nature">
        <title>Complex archaea that bridge the gap between prokaryotes and eukaryotes.</title>
        <authorList>
            <person name="Spang A."/>
            <person name="Saw J.H."/>
            <person name="Jorgensen S.L."/>
            <person name="Zaremba-Niedzwiedzka K."/>
            <person name="Martijn J."/>
            <person name="Lind A.E."/>
            <person name="van Eijk R."/>
            <person name="Schleper C."/>
            <person name="Guy L."/>
            <person name="Ettema T.J."/>
        </authorList>
    </citation>
    <scope>NUCLEOTIDE SEQUENCE</scope>
</reference>
<comment type="caution">
    <text evidence="1">The sequence shown here is derived from an EMBL/GenBank/DDBJ whole genome shotgun (WGS) entry which is preliminary data.</text>
</comment>
<protein>
    <submittedName>
        <fullName evidence="1">Uncharacterized protein</fullName>
    </submittedName>
</protein>
<accession>A0A0F9ARF0</accession>
<sequence>MAKARFFAHVYIPMEYKKYAQKTREGDINKSSDILEPGSSVQIRYNDDNTLFKTIEDPLVAFPIIGLEKGDNAFLPLYRTVSRGTTSAGVEDQSIGRNMTWYVSKKVTYIGADVGAMVRVEMTEGSLDWTLFYNEKNLLTQVSEHYLLNGLGNFRSGATF</sequence>
<evidence type="ECO:0000313" key="1">
    <source>
        <dbReference type="EMBL" id="KKK81024.1"/>
    </source>
</evidence>
<gene>
    <name evidence="1" type="ORF">LCGC14_2817630</name>
</gene>